<evidence type="ECO:0000256" key="1">
    <source>
        <dbReference type="ARBA" id="ARBA00022475"/>
    </source>
</evidence>
<dbReference type="PANTHER" id="PTHR43649:SF33">
    <property type="entry name" value="POLYGALACTURONAN_RHAMNOGALACTURONAN-BINDING PROTEIN YTCQ"/>
    <property type="match status" value="1"/>
</dbReference>
<evidence type="ECO:0000256" key="4">
    <source>
        <dbReference type="ARBA" id="ARBA00023139"/>
    </source>
</evidence>
<proteinExistence type="predicted"/>
<evidence type="ECO:0000256" key="6">
    <source>
        <dbReference type="SAM" id="MobiDB-lite"/>
    </source>
</evidence>
<evidence type="ECO:0000256" key="2">
    <source>
        <dbReference type="ARBA" id="ARBA00022729"/>
    </source>
</evidence>
<evidence type="ECO:0000256" key="3">
    <source>
        <dbReference type="ARBA" id="ARBA00023136"/>
    </source>
</evidence>
<dbReference type="CDD" id="cd13585">
    <property type="entry name" value="PBP2_TMBP_like"/>
    <property type="match status" value="1"/>
</dbReference>
<dbReference type="RefSeq" id="WP_268042163.1">
    <property type="nucleotide sequence ID" value="NZ_CP104064.1"/>
</dbReference>
<feature type="compositionally biased region" description="Low complexity" evidence="6">
    <location>
        <begin position="31"/>
        <end position="48"/>
    </location>
</feature>
<keyword evidence="1" id="KW-1003">Cell membrane</keyword>
<keyword evidence="2 7" id="KW-0732">Signal</keyword>
<protein>
    <submittedName>
        <fullName evidence="8">Sugar ABC transporter substrate-binding protein</fullName>
    </submittedName>
</protein>
<dbReference type="Proteomes" id="UP001164803">
    <property type="component" value="Chromosome"/>
</dbReference>
<accession>A0ABY6YX68</accession>
<keyword evidence="9" id="KW-1185">Reference proteome</keyword>
<dbReference type="InterPro" id="IPR050490">
    <property type="entry name" value="Bact_solute-bd_prot1"/>
</dbReference>
<keyword evidence="3" id="KW-0472">Membrane</keyword>
<feature type="region of interest" description="Disordered" evidence="6">
    <location>
        <begin position="31"/>
        <end position="51"/>
    </location>
</feature>
<evidence type="ECO:0000256" key="7">
    <source>
        <dbReference type="SAM" id="SignalP"/>
    </source>
</evidence>
<organism evidence="8 9">
    <name type="scientific">Alicyclobacillus dauci</name>
    <dbReference type="NCBI Taxonomy" id="1475485"/>
    <lineage>
        <taxon>Bacteria</taxon>
        <taxon>Bacillati</taxon>
        <taxon>Bacillota</taxon>
        <taxon>Bacilli</taxon>
        <taxon>Bacillales</taxon>
        <taxon>Alicyclobacillaceae</taxon>
        <taxon>Alicyclobacillus</taxon>
    </lineage>
</organism>
<keyword evidence="4" id="KW-0564">Palmitate</keyword>
<reference evidence="8" key="1">
    <citation type="submission" date="2022-08" db="EMBL/GenBank/DDBJ databases">
        <title>Alicyclobacillus dauci DSM2870, complete genome.</title>
        <authorList>
            <person name="Wang Q."/>
            <person name="Cai R."/>
            <person name="Wang Z."/>
        </authorList>
    </citation>
    <scope>NUCLEOTIDE SEQUENCE</scope>
    <source>
        <strain evidence="8">DSM 28700</strain>
    </source>
</reference>
<sequence>MAVKIRKKNLYVSGLSAVLCFVLVGCGGNSSNSSNSGQSNNQNTSQTGDGFNWKQDSGQTINLLVEQHPWTTAIKPYISEFENQTGIKVNLEIYPEQQARQKALISLQSHSSDFDVFMSLKSLEGLQYQKAGYYTDLTPFLNNPKLTAPGYNLSDFENGPLAGETINNKLVGLPIIVEGPVIFYRKDLFSKYNIPIPKTISDLTTAAAQIEKDTNGSIYGITLRGLPAAVAYTYGPFFHDMGAHWYNSNGKSDLASPSGVKALQLYADLASQYGPPGVVNYTFTQSSSLFEQGKVGMELDSSNEFSSLTNAQQSRVSNDIGVIPFPAGPGGNHPTELQWGISMNSFSQHKDAAWLFMQWSTSQSMQLKLAMKGIASPRTSSWSDPQFQATLKNDEYKQWADAVTETLKNGDPNVGPPAVNESQVRTIIGNMVDSVILKQSTAEQAAQSADNQIDQVISGQ</sequence>
<dbReference type="SUPFAM" id="SSF53850">
    <property type="entry name" value="Periplasmic binding protein-like II"/>
    <property type="match status" value="1"/>
</dbReference>
<gene>
    <name evidence="8" type="ORF">NZD86_12775</name>
</gene>
<keyword evidence="5" id="KW-0449">Lipoprotein</keyword>
<dbReference type="PANTHER" id="PTHR43649">
    <property type="entry name" value="ARABINOSE-BINDING PROTEIN-RELATED"/>
    <property type="match status" value="1"/>
</dbReference>
<dbReference type="InterPro" id="IPR006059">
    <property type="entry name" value="SBP"/>
</dbReference>
<feature type="chain" id="PRO_5046526276" evidence="7">
    <location>
        <begin position="28"/>
        <end position="460"/>
    </location>
</feature>
<feature type="signal peptide" evidence="7">
    <location>
        <begin position="1"/>
        <end position="27"/>
    </location>
</feature>
<dbReference type="EMBL" id="CP104064">
    <property type="protein sequence ID" value="WAH35187.1"/>
    <property type="molecule type" value="Genomic_DNA"/>
</dbReference>
<evidence type="ECO:0000313" key="9">
    <source>
        <dbReference type="Proteomes" id="UP001164803"/>
    </source>
</evidence>
<dbReference type="Gene3D" id="3.40.190.10">
    <property type="entry name" value="Periplasmic binding protein-like II"/>
    <property type="match status" value="2"/>
</dbReference>
<dbReference type="Pfam" id="PF01547">
    <property type="entry name" value="SBP_bac_1"/>
    <property type="match status" value="1"/>
</dbReference>
<dbReference type="PROSITE" id="PS51257">
    <property type="entry name" value="PROKAR_LIPOPROTEIN"/>
    <property type="match status" value="1"/>
</dbReference>
<name>A0ABY6YX68_9BACL</name>
<evidence type="ECO:0000256" key="5">
    <source>
        <dbReference type="ARBA" id="ARBA00023288"/>
    </source>
</evidence>
<evidence type="ECO:0000313" key="8">
    <source>
        <dbReference type="EMBL" id="WAH35187.1"/>
    </source>
</evidence>